<dbReference type="PANTHER" id="PTHR30469:SF18">
    <property type="entry name" value="RESISTANCE-NODULATION-CELL DIVISION (RND) EFFLUX MEMBRANE FUSION PROTEIN-RELATED"/>
    <property type="match status" value="1"/>
</dbReference>
<proteinExistence type="inferred from homology"/>
<dbReference type="InterPro" id="IPR058792">
    <property type="entry name" value="Beta-barrel_RND_2"/>
</dbReference>
<feature type="domain" description="CusB-like beta-barrel" evidence="4">
    <location>
        <begin position="239"/>
        <end position="308"/>
    </location>
</feature>
<evidence type="ECO:0000259" key="4">
    <source>
        <dbReference type="Pfam" id="PF25954"/>
    </source>
</evidence>
<organism evidence="5">
    <name type="scientific">Magnetococcus massalia (strain MO-1)</name>
    <dbReference type="NCBI Taxonomy" id="451514"/>
    <lineage>
        <taxon>Bacteria</taxon>
        <taxon>Pseudomonadati</taxon>
        <taxon>Pseudomonadota</taxon>
        <taxon>Magnetococcia</taxon>
        <taxon>Magnetococcales</taxon>
        <taxon>Magnetococcaceae</taxon>
        <taxon>Magnetococcus</taxon>
    </lineage>
</organism>
<dbReference type="Gene3D" id="2.40.30.170">
    <property type="match status" value="1"/>
</dbReference>
<dbReference type="NCBIfam" id="TIGR01730">
    <property type="entry name" value="RND_mfp"/>
    <property type="match status" value="1"/>
</dbReference>
<evidence type="ECO:0000256" key="3">
    <source>
        <dbReference type="SAM" id="SignalP"/>
    </source>
</evidence>
<reference evidence="5" key="1">
    <citation type="submission" date="2015-04" db="EMBL/GenBank/DDBJ databases">
        <authorList>
            <person name="Syromyatnikov M.Y."/>
            <person name="Popov V.N."/>
        </authorList>
    </citation>
    <scope>NUCLEOTIDE SEQUENCE</scope>
    <source>
        <strain evidence="5">MO-1</strain>
    </source>
</reference>
<dbReference type="AlphaFoldDB" id="A0A1S7LJM0"/>
<feature type="region of interest" description="Disordered" evidence="2">
    <location>
        <begin position="374"/>
        <end position="397"/>
    </location>
</feature>
<dbReference type="InterPro" id="IPR006143">
    <property type="entry name" value="RND_pump_MFP"/>
</dbReference>
<keyword evidence="3" id="KW-0732">Signal</keyword>
<dbReference type="Pfam" id="PF25954">
    <property type="entry name" value="Beta-barrel_RND_2"/>
    <property type="match status" value="1"/>
</dbReference>
<feature type="compositionally biased region" description="Polar residues" evidence="2">
    <location>
        <begin position="387"/>
        <end position="397"/>
    </location>
</feature>
<sequence>MSMKKHLSMTLPAALVGWFLMPGMPAEAAAPLASQYHVVTVRSAPSGAHTMLGGTVVPLKEVSFSAQMPGRVEFIAGVEGDWFDKGTILVALDDDDLLAKRRAAYAQYLKAQAGLRNSRVQYTRQVYSGSAMESENSGMAIPKMFDRYMTRPFSGVIGADNPEVTRRAQIWAQGTQIDSAKASVMEVLASLQELDAKLRDTKTIAPFTGTIVQKHVEVGDTVQPGMPLLQFADIRHLQIKVDVPARLMPGVKSGMTIPAKLDVGDTHIETRVAQIFPMADPQRHTVTVKLDLPANAPGGPGMYAEVMIPDVTSPVEQLPTIPRSAIIWRGSLPAVYVVASGSNLELRMIRLGGESMGENAVKVLSGLQVGERIVTNPPTGLSGGAWKQNSANPAGNP</sequence>
<gene>
    <name evidence="5" type="ORF">MAGMO_2949</name>
</gene>
<dbReference type="Gene3D" id="2.40.420.20">
    <property type="match status" value="1"/>
</dbReference>
<evidence type="ECO:0000256" key="1">
    <source>
        <dbReference type="ARBA" id="ARBA00009477"/>
    </source>
</evidence>
<feature type="chain" id="PRO_5012390760" evidence="3">
    <location>
        <begin position="29"/>
        <end position="397"/>
    </location>
</feature>
<evidence type="ECO:0000313" key="5">
    <source>
        <dbReference type="EMBL" id="CRH07095.1"/>
    </source>
</evidence>
<feature type="signal peptide" evidence="3">
    <location>
        <begin position="1"/>
        <end position="28"/>
    </location>
</feature>
<comment type="similarity">
    <text evidence="1">Belongs to the membrane fusion protein (MFP) (TC 8.A.1) family.</text>
</comment>
<dbReference type="Gene3D" id="1.10.287.470">
    <property type="entry name" value="Helix hairpin bin"/>
    <property type="match status" value="1"/>
</dbReference>
<accession>A0A1S7LJM0</accession>
<dbReference type="PANTHER" id="PTHR30469">
    <property type="entry name" value="MULTIDRUG RESISTANCE PROTEIN MDTA"/>
    <property type="match status" value="1"/>
</dbReference>
<dbReference type="SUPFAM" id="SSF111369">
    <property type="entry name" value="HlyD-like secretion proteins"/>
    <property type="match status" value="2"/>
</dbReference>
<dbReference type="GO" id="GO:0015562">
    <property type="term" value="F:efflux transmembrane transporter activity"/>
    <property type="evidence" value="ECO:0007669"/>
    <property type="project" value="TreeGrafter"/>
</dbReference>
<evidence type="ECO:0000256" key="2">
    <source>
        <dbReference type="SAM" id="MobiDB-lite"/>
    </source>
</evidence>
<protein>
    <submittedName>
        <fullName evidence="5">Putative Efflux transporter, RND family, MFP subunit</fullName>
    </submittedName>
</protein>
<name>A0A1S7LJM0_MAGMO</name>
<dbReference type="EMBL" id="LO017727">
    <property type="protein sequence ID" value="CRH07095.1"/>
    <property type="molecule type" value="Genomic_DNA"/>
</dbReference>
<dbReference type="Gene3D" id="2.40.50.100">
    <property type="match status" value="1"/>
</dbReference>
<dbReference type="GO" id="GO:1990281">
    <property type="term" value="C:efflux pump complex"/>
    <property type="evidence" value="ECO:0007669"/>
    <property type="project" value="TreeGrafter"/>
</dbReference>